<dbReference type="NCBIfam" id="TIGR01509">
    <property type="entry name" value="HAD-SF-IA-v3"/>
    <property type="match status" value="1"/>
</dbReference>
<dbReference type="InterPro" id="IPR036412">
    <property type="entry name" value="HAD-like_sf"/>
</dbReference>
<dbReference type="PANTHER" id="PTHR43611:SF3">
    <property type="entry name" value="FLAVIN MONONUCLEOTIDE HYDROLASE 1, CHLOROPLATIC"/>
    <property type="match status" value="1"/>
</dbReference>
<dbReference type="SFLD" id="SFLDS00003">
    <property type="entry name" value="Haloacid_Dehalogenase"/>
    <property type="match status" value="1"/>
</dbReference>
<dbReference type="InterPro" id="IPR023198">
    <property type="entry name" value="PGP-like_dom2"/>
</dbReference>
<dbReference type="EMBL" id="DVGZ01000091">
    <property type="protein sequence ID" value="HIR47670.1"/>
    <property type="molecule type" value="Genomic_DNA"/>
</dbReference>
<dbReference type="InterPro" id="IPR023214">
    <property type="entry name" value="HAD_sf"/>
</dbReference>
<evidence type="ECO:0000313" key="2">
    <source>
        <dbReference type="Proteomes" id="UP000824242"/>
    </source>
</evidence>
<dbReference type="CDD" id="cd02603">
    <property type="entry name" value="HAD_sEH-N_like"/>
    <property type="match status" value="1"/>
</dbReference>
<proteinExistence type="predicted"/>
<dbReference type="SUPFAM" id="SSF56784">
    <property type="entry name" value="HAD-like"/>
    <property type="match status" value="1"/>
</dbReference>
<gene>
    <name evidence="1" type="ORF">IAB89_08480</name>
</gene>
<organism evidence="1 2">
    <name type="scientific">Candidatus Caccousia avicola</name>
    <dbReference type="NCBI Taxonomy" id="2840721"/>
    <lineage>
        <taxon>Bacteria</taxon>
        <taxon>Bacillati</taxon>
        <taxon>Bacillota</taxon>
        <taxon>Clostridia</taxon>
        <taxon>Eubacteriales</taxon>
        <taxon>Oscillospiraceae</taxon>
        <taxon>Oscillospiraceae incertae sedis</taxon>
        <taxon>Candidatus Caccousia</taxon>
    </lineage>
</organism>
<evidence type="ECO:0000313" key="1">
    <source>
        <dbReference type="EMBL" id="HIR47670.1"/>
    </source>
</evidence>
<sequence>MIQNIVFDMGNVLLSYDPKPYVAREIPDPEAGRLLFDACFGGPEWKQLDAGAISEEEALASMQSHVPQNLRGDLARLFAGWPDCMSPVPGMEELVASLQEKGLRCLVLSNASVRFPVLVERFSVLRRIEERFVSAYYRLLKPSREIYERFLQEFSLNPQECLFFDDLQENVDGAISCGMQAHRFCGKDDAVDTLQKAGIALDFTPAEQSQR</sequence>
<dbReference type="Pfam" id="PF00702">
    <property type="entry name" value="Hydrolase"/>
    <property type="match status" value="1"/>
</dbReference>
<dbReference type="Proteomes" id="UP000824242">
    <property type="component" value="Unassembled WGS sequence"/>
</dbReference>
<dbReference type="Gene3D" id="1.10.150.240">
    <property type="entry name" value="Putative phosphatase, domain 2"/>
    <property type="match status" value="1"/>
</dbReference>
<accession>A0A9D1DES8</accession>
<dbReference type="Gene3D" id="3.40.50.1000">
    <property type="entry name" value="HAD superfamily/HAD-like"/>
    <property type="match status" value="1"/>
</dbReference>
<dbReference type="PANTHER" id="PTHR43611">
    <property type="entry name" value="ALPHA-D-GLUCOSE 1-PHOSPHATE PHOSPHATASE"/>
    <property type="match status" value="1"/>
</dbReference>
<reference evidence="1" key="1">
    <citation type="submission" date="2020-10" db="EMBL/GenBank/DDBJ databases">
        <authorList>
            <person name="Gilroy R."/>
        </authorList>
    </citation>
    <scope>NUCLEOTIDE SEQUENCE</scope>
    <source>
        <strain evidence="1">ChiSxjej1B13-7958</strain>
    </source>
</reference>
<dbReference type="InterPro" id="IPR006439">
    <property type="entry name" value="HAD-SF_hydro_IA"/>
</dbReference>
<name>A0A9D1DES8_9FIRM</name>
<dbReference type="PRINTS" id="PR00413">
    <property type="entry name" value="HADHALOGNASE"/>
</dbReference>
<dbReference type="AlphaFoldDB" id="A0A9D1DES8"/>
<comment type="caution">
    <text evidence="1">The sequence shown here is derived from an EMBL/GenBank/DDBJ whole genome shotgun (WGS) entry which is preliminary data.</text>
</comment>
<protein>
    <submittedName>
        <fullName evidence="1">HAD family phosphatase</fullName>
    </submittedName>
</protein>
<reference evidence="1" key="2">
    <citation type="journal article" date="2021" name="PeerJ">
        <title>Extensive microbial diversity within the chicken gut microbiome revealed by metagenomics and culture.</title>
        <authorList>
            <person name="Gilroy R."/>
            <person name="Ravi A."/>
            <person name="Getino M."/>
            <person name="Pursley I."/>
            <person name="Horton D.L."/>
            <person name="Alikhan N.F."/>
            <person name="Baker D."/>
            <person name="Gharbi K."/>
            <person name="Hall N."/>
            <person name="Watson M."/>
            <person name="Adriaenssens E.M."/>
            <person name="Foster-Nyarko E."/>
            <person name="Jarju S."/>
            <person name="Secka A."/>
            <person name="Antonio M."/>
            <person name="Oren A."/>
            <person name="Chaudhuri R.R."/>
            <person name="La Ragione R."/>
            <person name="Hildebrand F."/>
            <person name="Pallen M.J."/>
        </authorList>
    </citation>
    <scope>NUCLEOTIDE SEQUENCE</scope>
    <source>
        <strain evidence="1">ChiSxjej1B13-7958</strain>
    </source>
</reference>
<dbReference type="SFLD" id="SFLDG01129">
    <property type="entry name" value="C1.5:_HAD__Beta-PGM__Phosphata"/>
    <property type="match status" value="1"/>
</dbReference>